<dbReference type="InterPro" id="IPR017923">
    <property type="entry name" value="TFIIS_N"/>
</dbReference>
<feature type="compositionally biased region" description="Basic and acidic residues" evidence="3">
    <location>
        <begin position="867"/>
        <end position="878"/>
    </location>
</feature>
<dbReference type="PROSITE" id="PS51319">
    <property type="entry name" value="TFIIS_N"/>
    <property type="match status" value="1"/>
</dbReference>
<dbReference type="PANTHER" id="PTHR46557">
    <property type="entry name" value="SERINE/THREONINE-PROTEIN PHOSPHATASE 1 REGULATORY SUBUNIT 10-RELATED"/>
    <property type="match status" value="1"/>
</dbReference>
<feature type="compositionally biased region" description="Polar residues" evidence="3">
    <location>
        <begin position="587"/>
        <end position="606"/>
    </location>
</feature>
<feature type="region of interest" description="Disordered" evidence="3">
    <location>
        <begin position="842"/>
        <end position="905"/>
    </location>
</feature>
<evidence type="ECO:0000313" key="7">
    <source>
        <dbReference type="Proteomes" id="UP001215151"/>
    </source>
</evidence>
<evidence type="ECO:0000256" key="3">
    <source>
        <dbReference type="SAM" id="MobiDB-lite"/>
    </source>
</evidence>
<dbReference type="GO" id="GO:0008157">
    <property type="term" value="F:protein phosphatase 1 binding"/>
    <property type="evidence" value="ECO:0007669"/>
    <property type="project" value="TreeGrafter"/>
</dbReference>
<feature type="domain" description="C3H1-type" evidence="4">
    <location>
        <begin position="932"/>
        <end position="958"/>
    </location>
</feature>
<feature type="domain" description="TFIIS N-terminal" evidence="5">
    <location>
        <begin position="370"/>
        <end position="448"/>
    </location>
</feature>
<dbReference type="EMBL" id="JAPEVG010000002">
    <property type="protein sequence ID" value="KAJ8502084.1"/>
    <property type="molecule type" value="Genomic_DNA"/>
</dbReference>
<feature type="compositionally biased region" description="Basic and acidic residues" evidence="3">
    <location>
        <begin position="455"/>
        <end position="464"/>
    </location>
</feature>
<dbReference type="AlphaFoldDB" id="A0AAD7XE54"/>
<dbReference type="PROSITE" id="PS50103">
    <property type="entry name" value="ZF_C3H1"/>
    <property type="match status" value="1"/>
</dbReference>
<feature type="compositionally biased region" description="Polar residues" evidence="3">
    <location>
        <begin position="569"/>
        <end position="579"/>
    </location>
</feature>
<dbReference type="GO" id="GO:0005634">
    <property type="term" value="C:nucleus"/>
    <property type="evidence" value="ECO:0007669"/>
    <property type="project" value="UniProtKB-SubCell"/>
</dbReference>
<dbReference type="Pfam" id="PF08711">
    <property type="entry name" value="Med26"/>
    <property type="match status" value="1"/>
</dbReference>
<feature type="region of interest" description="Disordered" evidence="3">
    <location>
        <begin position="447"/>
        <end position="537"/>
    </location>
</feature>
<dbReference type="Gene3D" id="1.20.930.10">
    <property type="entry name" value="Conserved domain common to transcription factors TFIIS, elongin A, CRSP70"/>
    <property type="match status" value="1"/>
</dbReference>
<feature type="region of interest" description="Disordered" evidence="3">
    <location>
        <begin position="568"/>
        <end position="614"/>
    </location>
</feature>
<dbReference type="PANTHER" id="PTHR46557:SF1">
    <property type="entry name" value="SERINE_THREONINE-PROTEIN PHOSPHATASE 1 REGULATORY SUBUNIT 10"/>
    <property type="match status" value="1"/>
</dbReference>
<dbReference type="SUPFAM" id="SSF47676">
    <property type="entry name" value="Conserved domain common to transcription factors TFIIS, elongin A, CRSP70"/>
    <property type="match status" value="1"/>
</dbReference>
<protein>
    <recommendedName>
        <fullName evidence="8">Serine/threonine-protein phosphatase 1 regulatory subunit 10</fullName>
    </recommendedName>
</protein>
<feature type="compositionally biased region" description="Low complexity" evidence="3">
    <location>
        <begin position="475"/>
        <end position="489"/>
    </location>
</feature>
<reference evidence="6" key="1">
    <citation type="submission" date="2022-11" db="EMBL/GenBank/DDBJ databases">
        <title>Genome Sequence of Cubamyces cubensis.</title>
        <authorList>
            <person name="Buettner E."/>
        </authorList>
    </citation>
    <scope>NUCLEOTIDE SEQUENCE</scope>
    <source>
        <strain evidence="6">MPL-01</strain>
    </source>
</reference>
<comment type="caution">
    <text evidence="6">The sequence shown here is derived from an EMBL/GenBank/DDBJ whole genome shotgun (WGS) entry which is preliminary data.</text>
</comment>
<name>A0AAD7XE54_9APHY</name>
<feature type="compositionally biased region" description="Low complexity" evidence="3">
    <location>
        <begin position="260"/>
        <end position="282"/>
    </location>
</feature>
<dbReference type="GO" id="GO:0072357">
    <property type="term" value="C:PTW/PP1 phosphatase complex"/>
    <property type="evidence" value="ECO:0007669"/>
    <property type="project" value="TreeGrafter"/>
</dbReference>
<organism evidence="6 7">
    <name type="scientific">Trametes cubensis</name>
    <dbReference type="NCBI Taxonomy" id="1111947"/>
    <lineage>
        <taxon>Eukaryota</taxon>
        <taxon>Fungi</taxon>
        <taxon>Dikarya</taxon>
        <taxon>Basidiomycota</taxon>
        <taxon>Agaricomycotina</taxon>
        <taxon>Agaricomycetes</taxon>
        <taxon>Polyporales</taxon>
        <taxon>Polyporaceae</taxon>
        <taxon>Trametes</taxon>
    </lineage>
</organism>
<feature type="compositionally biased region" description="Low complexity" evidence="3">
    <location>
        <begin position="194"/>
        <end position="232"/>
    </location>
</feature>
<dbReference type="GO" id="GO:0008270">
    <property type="term" value="F:zinc ion binding"/>
    <property type="evidence" value="ECO:0007669"/>
    <property type="project" value="UniProtKB-KW"/>
</dbReference>
<accession>A0AAD7XE54</accession>
<dbReference type="InterPro" id="IPR035441">
    <property type="entry name" value="TFIIS/LEDGF_dom_sf"/>
</dbReference>
<dbReference type="InterPro" id="IPR000571">
    <property type="entry name" value="Znf_CCCH"/>
</dbReference>
<feature type="compositionally biased region" description="Low complexity" evidence="3">
    <location>
        <begin position="109"/>
        <end position="133"/>
    </location>
</feature>
<keyword evidence="2" id="KW-0479">Metal-binding</keyword>
<comment type="subcellular location">
    <subcellularLocation>
        <location evidence="1">Nucleus</location>
    </subcellularLocation>
</comment>
<feature type="region of interest" description="Disordered" evidence="3">
    <location>
        <begin position="194"/>
        <end position="298"/>
    </location>
</feature>
<sequence length="961" mass="103201">MDYNSAAWLQAQTIPDLQTVSVHDERSVAGSNDWKDAAASVQGSGGINDFLNDMQVSHTPTPPITQSANPFSHLLLSTSASYNAVSYPNQWISTPPVPLSSYSSLNGATSTSSHSHTQSQGQGQIQGQSQTQGVGPMVIDPVLTTMNGASSSPPPQYQQPSYLQPQNRMQYLYPQASHHAVLSINPTYIHANASQYQQQAQQPQQHSVPHPHSPTQQQQSQQQQQQQFQQQQGTLSPYVLHSPTGMGGHYTGISPSTFYGQPSQPIAGPSSSPSPSSQSIQATPPPAPAVPSNNVSAEQARARLAADVRPLIQPNTFSGGGAIDRLVNILDKYGIADVDAQIRLDIVTRIRDCAGNHYFRAWVDHTSAMDILREWLKLAFVGRSDPQLVETIMPILHIIDRLPLSLEKLKQSKLGKLIMKLTKDPPTPAIKDMALNLEQKWRRMLQEQDGAGRQAETDKAEDLKGKKRKVDPSSKAAPPAKKAAIATPAGPSKAKAVPAKEIKPVVKDAKSDSSFFSSRTKQAKTPMPSFKKNTSSAPALNAPAAVKADPNVAQPSSINPFAEILAQYQGPSATGSSNSTPPPAASGQPTNSMTGLAAGPSTSQTLGKRKKSVTWAPDGQLEQIKLIERAVYDDDGTTGSLSTHNIRDLDRDEGAALHNHLFEEQIEWTEPQPLQMPPEIEIPARGNESQERAAQEEREQSALVVSYASPAQIPDSPAEPPVQIPDEQVDDGVRTMLTGPEADAVFWSDGVPALLVDASRPSTSVAELVGQLAAPPMPDVANPSFASSLTPLAGINPEQLQQITLALSQGGFGALGAQPGPPPPAPMGLSHGGDQAWGGQYNEFDRGYHEANGTGRGGEPPPGPSRRWNEDGWGDRGGHRGRGRGAPPMRGRGRGGDGFRNTKRKPCSFFQAGRRASFFAQFRSVGCPETGKLMKILCPFSAHRCRYGDQCDFSHEPLNYS</sequence>
<keyword evidence="2" id="KW-0862">Zinc</keyword>
<evidence type="ECO:0000256" key="2">
    <source>
        <dbReference type="PROSITE-ProRule" id="PRU00723"/>
    </source>
</evidence>
<keyword evidence="2" id="KW-0863">Zinc-finger</keyword>
<gene>
    <name evidence="6" type="ORF">ONZ51_g199</name>
</gene>
<keyword evidence="1" id="KW-0539">Nucleus</keyword>
<feature type="region of interest" description="Disordered" evidence="3">
    <location>
        <begin position="102"/>
        <end position="135"/>
    </location>
</feature>
<keyword evidence="7" id="KW-1185">Reference proteome</keyword>
<evidence type="ECO:0000256" key="1">
    <source>
        <dbReference type="PROSITE-ProRule" id="PRU00649"/>
    </source>
</evidence>
<dbReference type="GO" id="GO:0000785">
    <property type="term" value="C:chromatin"/>
    <property type="evidence" value="ECO:0007669"/>
    <property type="project" value="TreeGrafter"/>
</dbReference>
<feature type="zinc finger region" description="C3H1-type" evidence="2">
    <location>
        <begin position="932"/>
        <end position="958"/>
    </location>
</feature>
<evidence type="ECO:0008006" key="8">
    <source>
        <dbReference type="Google" id="ProtNLM"/>
    </source>
</evidence>
<evidence type="ECO:0000259" key="4">
    <source>
        <dbReference type="PROSITE" id="PS50103"/>
    </source>
</evidence>
<dbReference type="Proteomes" id="UP001215151">
    <property type="component" value="Unassembled WGS sequence"/>
</dbReference>
<feature type="compositionally biased region" description="Basic and acidic residues" evidence="3">
    <location>
        <begin position="498"/>
        <end position="511"/>
    </location>
</feature>
<evidence type="ECO:0000259" key="5">
    <source>
        <dbReference type="PROSITE" id="PS51319"/>
    </source>
</evidence>
<evidence type="ECO:0000313" key="6">
    <source>
        <dbReference type="EMBL" id="KAJ8502084.1"/>
    </source>
</evidence>
<proteinExistence type="predicted"/>